<dbReference type="Gene3D" id="1.10.287.3510">
    <property type="match status" value="1"/>
</dbReference>
<accession>A0A101HS45</accession>
<protein>
    <submittedName>
        <fullName evidence="8">Multisubunit Na+/H+ antiporter, MnhC subunit</fullName>
    </submittedName>
</protein>
<feature type="transmembrane region" description="Helical" evidence="7">
    <location>
        <begin position="73"/>
        <end position="96"/>
    </location>
</feature>
<dbReference type="PATRIC" id="fig|1184387.3.peg.447"/>
<keyword evidence="5 7" id="KW-1133">Transmembrane helix</keyword>
<reference evidence="9" key="1">
    <citation type="journal article" date="2015" name="MBio">
        <title>Genome-Resolved Metagenomic Analysis Reveals Roles for Candidate Phyla and Other Microbial Community Members in Biogeochemical Transformations in Oil Reservoirs.</title>
        <authorList>
            <person name="Hu P."/>
            <person name="Tom L."/>
            <person name="Singh A."/>
            <person name="Thomas B.C."/>
            <person name="Baker B.J."/>
            <person name="Piceno Y.M."/>
            <person name="Andersen G.L."/>
            <person name="Banfield J.F."/>
        </authorList>
    </citation>
    <scope>NUCLEOTIDE SEQUENCE [LARGE SCALE GENOMIC DNA]</scope>
</reference>
<comment type="subcellular location">
    <subcellularLocation>
        <location evidence="1">Cell membrane</location>
        <topology evidence="1">Multi-pass membrane protein</topology>
    </subcellularLocation>
</comment>
<dbReference type="InterPro" id="IPR050601">
    <property type="entry name" value="CPA3_antiporter_subunitC"/>
</dbReference>
<dbReference type="InterPro" id="IPR039428">
    <property type="entry name" value="NUOK/Mnh_C1-like"/>
</dbReference>
<evidence type="ECO:0000256" key="7">
    <source>
        <dbReference type="SAM" id="Phobius"/>
    </source>
</evidence>
<dbReference type="PANTHER" id="PTHR34583">
    <property type="entry name" value="ANTIPORTER SUBUNIT MNHC2-RELATED"/>
    <property type="match status" value="1"/>
</dbReference>
<comment type="caution">
    <text evidence="8">The sequence shown here is derived from an EMBL/GenBank/DDBJ whole genome shotgun (WGS) entry which is preliminary data.</text>
</comment>
<evidence type="ECO:0000256" key="3">
    <source>
        <dbReference type="ARBA" id="ARBA00022475"/>
    </source>
</evidence>
<dbReference type="GO" id="GO:0005886">
    <property type="term" value="C:plasma membrane"/>
    <property type="evidence" value="ECO:0007669"/>
    <property type="project" value="UniProtKB-SubCell"/>
</dbReference>
<feature type="transmembrane region" description="Helical" evidence="7">
    <location>
        <begin position="26"/>
        <end position="47"/>
    </location>
</feature>
<comment type="similarity">
    <text evidence="2">Belongs to the CPA3 antiporters (TC 2.A.63) subunit C family.</text>
</comment>
<dbReference type="Proteomes" id="UP000054092">
    <property type="component" value="Unassembled WGS sequence"/>
</dbReference>
<evidence type="ECO:0000256" key="1">
    <source>
        <dbReference type="ARBA" id="ARBA00004651"/>
    </source>
</evidence>
<gene>
    <name evidence="8" type="ORF">XD94_0154</name>
</gene>
<dbReference type="Pfam" id="PF00420">
    <property type="entry name" value="Oxidored_q2"/>
    <property type="match status" value="1"/>
</dbReference>
<evidence type="ECO:0000256" key="6">
    <source>
        <dbReference type="ARBA" id="ARBA00023136"/>
    </source>
</evidence>
<evidence type="ECO:0000313" key="9">
    <source>
        <dbReference type="Proteomes" id="UP000054092"/>
    </source>
</evidence>
<evidence type="ECO:0000313" key="8">
    <source>
        <dbReference type="EMBL" id="KUK82146.1"/>
    </source>
</evidence>
<sequence>MIQYFSMMLVAAGLYGLLSQKNLVKLIISLNIAEIGVNLFIVSIGYVEGGAAPILSSVSNNSSLLFVDPLPQALVLTSIVIGVGVTALALSLIVSVNKSRGTIDISELSSGGGDRE</sequence>
<keyword evidence="4 7" id="KW-0812">Transmembrane</keyword>
<organism evidence="8 9">
    <name type="scientific">Mesotoga prima</name>
    <dbReference type="NCBI Taxonomy" id="1184387"/>
    <lineage>
        <taxon>Bacteria</taxon>
        <taxon>Thermotogati</taxon>
        <taxon>Thermotogota</taxon>
        <taxon>Thermotogae</taxon>
        <taxon>Kosmotogales</taxon>
        <taxon>Kosmotogaceae</taxon>
        <taxon>Mesotoga</taxon>
    </lineage>
</organism>
<name>A0A101HS45_9BACT</name>
<dbReference type="EMBL" id="LGGP01000013">
    <property type="protein sequence ID" value="KUK82146.1"/>
    <property type="molecule type" value="Genomic_DNA"/>
</dbReference>
<dbReference type="AlphaFoldDB" id="A0A101HS45"/>
<keyword evidence="3" id="KW-1003">Cell membrane</keyword>
<proteinExistence type="inferred from homology"/>
<keyword evidence="6 7" id="KW-0472">Membrane</keyword>
<evidence type="ECO:0000256" key="5">
    <source>
        <dbReference type="ARBA" id="ARBA00022989"/>
    </source>
</evidence>
<evidence type="ECO:0000256" key="2">
    <source>
        <dbReference type="ARBA" id="ARBA00010388"/>
    </source>
</evidence>
<evidence type="ECO:0000256" key="4">
    <source>
        <dbReference type="ARBA" id="ARBA00022692"/>
    </source>
</evidence>
<dbReference type="PANTHER" id="PTHR34583:SF2">
    <property type="entry name" value="ANTIPORTER SUBUNIT MNHC2-RELATED"/>
    <property type="match status" value="1"/>
</dbReference>